<accession>A0A176VNE4</accession>
<reference evidence="1" key="1">
    <citation type="submission" date="2016-03" db="EMBL/GenBank/DDBJ databases">
        <title>Mechanisms controlling the formation of the plant cell surface in tip-growing cells are functionally conserved among land plants.</title>
        <authorList>
            <person name="Honkanen S."/>
            <person name="Jones V.A."/>
            <person name="Morieri G."/>
            <person name="Champion C."/>
            <person name="Hetherington A.J."/>
            <person name="Kelly S."/>
            <person name="Saint-Marcoux D."/>
            <person name="Proust H."/>
            <person name="Prescott H."/>
            <person name="Dolan L."/>
        </authorList>
    </citation>
    <scope>NUCLEOTIDE SEQUENCE [LARGE SCALE GENOMIC DNA]</scope>
    <source>
        <tissue evidence="1">Whole gametophyte</tissue>
    </source>
</reference>
<comment type="caution">
    <text evidence="1">The sequence shown here is derived from an EMBL/GenBank/DDBJ whole genome shotgun (WGS) entry which is preliminary data.</text>
</comment>
<dbReference type="AlphaFoldDB" id="A0A176VNE4"/>
<protein>
    <submittedName>
        <fullName evidence="1">Uncharacterized protein</fullName>
    </submittedName>
</protein>
<organism evidence="1 2">
    <name type="scientific">Marchantia polymorpha subsp. ruderalis</name>
    <dbReference type="NCBI Taxonomy" id="1480154"/>
    <lineage>
        <taxon>Eukaryota</taxon>
        <taxon>Viridiplantae</taxon>
        <taxon>Streptophyta</taxon>
        <taxon>Embryophyta</taxon>
        <taxon>Marchantiophyta</taxon>
        <taxon>Marchantiopsida</taxon>
        <taxon>Marchantiidae</taxon>
        <taxon>Marchantiales</taxon>
        <taxon>Marchantiaceae</taxon>
        <taxon>Marchantia</taxon>
    </lineage>
</organism>
<name>A0A176VNE4_MARPO</name>
<sequence length="161" mass="18271">MDDDALVQNVMERQWTRGRQWSTSRTETRTTVAADGIATISTVRGRTYVHLEASHVKRSEENRIVAAKAMLEALISIPVQALGFCQANLVQSQFCWHSHELGFRLLRPKGERFANMKPPIESNDGSGFRVLPGLTKVVHFVFSLDDVFHIPNTGDNEWTYR</sequence>
<dbReference type="Proteomes" id="UP000077202">
    <property type="component" value="Unassembled WGS sequence"/>
</dbReference>
<evidence type="ECO:0000313" key="1">
    <source>
        <dbReference type="EMBL" id="OAE22147.1"/>
    </source>
</evidence>
<keyword evidence="2" id="KW-1185">Reference proteome</keyword>
<dbReference type="EMBL" id="LVLJ01003272">
    <property type="protein sequence ID" value="OAE22147.1"/>
    <property type="molecule type" value="Genomic_DNA"/>
</dbReference>
<evidence type="ECO:0000313" key="2">
    <source>
        <dbReference type="Proteomes" id="UP000077202"/>
    </source>
</evidence>
<proteinExistence type="predicted"/>
<gene>
    <name evidence="1" type="ORF">AXG93_1175s1580</name>
</gene>